<proteinExistence type="predicted"/>
<dbReference type="AlphaFoldDB" id="A0A395XUQ6"/>
<name>A0A395XUQ6_9FIRM</name>
<dbReference type="Pfam" id="PF01841">
    <property type="entry name" value="Transglut_core"/>
    <property type="match status" value="1"/>
</dbReference>
<accession>A0A395XUQ6</accession>
<keyword evidence="1" id="KW-0812">Transmembrane</keyword>
<dbReference type="SMART" id="SM00460">
    <property type="entry name" value="TGc"/>
    <property type="match status" value="1"/>
</dbReference>
<feature type="transmembrane region" description="Helical" evidence="1">
    <location>
        <begin position="181"/>
        <end position="213"/>
    </location>
</feature>
<keyword evidence="1" id="KW-0472">Membrane</keyword>
<protein>
    <submittedName>
        <fullName evidence="3">Transglutaminase domain-containing protein</fullName>
    </submittedName>
</protein>
<comment type="caution">
    <text evidence="3">The sequence shown here is derived from an EMBL/GenBank/DDBJ whole genome shotgun (WGS) entry which is preliminary data.</text>
</comment>
<feature type="domain" description="Transglutaminase-like" evidence="2">
    <location>
        <begin position="51"/>
        <end position="125"/>
    </location>
</feature>
<dbReference type="SUPFAM" id="SSF54001">
    <property type="entry name" value="Cysteine proteinases"/>
    <property type="match status" value="1"/>
</dbReference>
<dbReference type="Proteomes" id="UP000266376">
    <property type="component" value="Unassembled WGS sequence"/>
</dbReference>
<reference evidence="3 4" key="1">
    <citation type="submission" date="2018-08" db="EMBL/GenBank/DDBJ databases">
        <title>A genome reference for cultivated species of the human gut microbiota.</title>
        <authorList>
            <person name="Zou Y."/>
            <person name="Xue W."/>
            <person name="Luo G."/>
        </authorList>
    </citation>
    <scope>NUCLEOTIDE SEQUENCE [LARGE SCALE GENOMIC DNA]</scope>
    <source>
        <strain evidence="3 4">AF12-11</strain>
    </source>
</reference>
<organism evidence="3 4">
    <name type="scientific">Dorea formicigenerans</name>
    <dbReference type="NCBI Taxonomy" id="39486"/>
    <lineage>
        <taxon>Bacteria</taxon>
        <taxon>Bacillati</taxon>
        <taxon>Bacillota</taxon>
        <taxon>Clostridia</taxon>
        <taxon>Lachnospirales</taxon>
        <taxon>Lachnospiraceae</taxon>
        <taxon>Dorea</taxon>
    </lineage>
</organism>
<gene>
    <name evidence="3" type="ORF">DWV67_02800</name>
</gene>
<dbReference type="InterPro" id="IPR002931">
    <property type="entry name" value="Transglutaminase-like"/>
</dbReference>
<evidence type="ECO:0000313" key="3">
    <source>
        <dbReference type="EMBL" id="RGW55300.1"/>
    </source>
</evidence>
<evidence type="ECO:0000256" key="1">
    <source>
        <dbReference type="SAM" id="Phobius"/>
    </source>
</evidence>
<dbReference type="EMBL" id="QSAJ01000004">
    <property type="protein sequence ID" value="RGW55300.1"/>
    <property type="molecule type" value="Genomic_DNA"/>
</dbReference>
<dbReference type="PANTHER" id="PTHR42736:SF1">
    <property type="entry name" value="PROTEIN-GLUTAMINE GAMMA-GLUTAMYLTRANSFERASE"/>
    <property type="match status" value="1"/>
</dbReference>
<dbReference type="InterPro" id="IPR052901">
    <property type="entry name" value="Bact_TGase-like"/>
</dbReference>
<dbReference type="InterPro" id="IPR038765">
    <property type="entry name" value="Papain-like_cys_pep_sf"/>
</dbReference>
<evidence type="ECO:0000259" key="2">
    <source>
        <dbReference type="SMART" id="SM00460"/>
    </source>
</evidence>
<dbReference type="Gene3D" id="3.10.620.30">
    <property type="match status" value="1"/>
</dbReference>
<keyword evidence="1" id="KW-1133">Transmembrane helix</keyword>
<evidence type="ECO:0000313" key="4">
    <source>
        <dbReference type="Proteomes" id="UP000266376"/>
    </source>
</evidence>
<dbReference type="PANTHER" id="PTHR42736">
    <property type="entry name" value="PROTEIN-GLUTAMINE GAMMA-GLUTAMYLTRANSFERASE"/>
    <property type="match status" value="1"/>
</dbReference>
<sequence>MKEIFWNDYESENDGIYSALNQIRSKLSEKLSYVDQPEPSPEAEDPIVWGLTKSQEGNDMLYASVAVQAFRAHGIPARYVEGYYLPATAVTDGKDSKVILTGRDTHAWVEVYFDGVGWQPVDVTPGYYYEALALRDMIDTPDMEHKSAAIQDQGNDVDNSTKLEDAKKSNQIKSPKIVRDIAAITVGVLTVIFVLLLLCFIFLEIVRVIYAWIEKKQFLKSDQKDQVLYIERHLFTVLAFIGIHATLGWNTKEVDERLSNRLEHVKPGEYKRASELIERSVYGDIELKPHEMRTLQVFLKKVRDSVRDGKNRKVKIMLRYEWIYRKPEKNR</sequence>